<dbReference type="Proteomes" id="UP000663722">
    <property type="component" value="Chromosome"/>
</dbReference>
<sequence length="37" mass="4160">MCREAISTCAKVFYISFFLRTAEKPGFFLQGPIGNTD</sequence>
<gene>
    <name evidence="1" type="ORF">dnm_030410</name>
</gene>
<organism evidence="1 2">
    <name type="scientific">Desulfonema magnum</name>
    <dbReference type="NCBI Taxonomy" id="45655"/>
    <lineage>
        <taxon>Bacteria</taxon>
        <taxon>Pseudomonadati</taxon>
        <taxon>Thermodesulfobacteriota</taxon>
        <taxon>Desulfobacteria</taxon>
        <taxon>Desulfobacterales</taxon>
        <taxon>Desulfococcaceae</taxon>
        <taxon>Desulfonema</taxon>
    </lineage>
</organism>
<evidence type="ECO:0000313" key="1">
    <source>
        <dbReference type="EMBL" id="QTA87014.1"/>
    </source>
</evidence>
<dbReference type="AlphaFoldDB" id="A0A975GMQ0"/>
<keyword evidence="2" id="KW-1185">Reference proteome</keyword>
<name>A0A975GMQ0_9BACT</name>
<protein>
    <submittedName>
        <fullName evidence="1">Uncharacterized protein</fullName>
    </submittedName>
</protein>
<accession>A0A975GMQ0</accession>
<dbReference type="KEGG" id="dmm:dnm_030410"/>
<evidence type="ECO:0000313" key="2">
    <source>
        <dbReference type="Proteomes" id="UP000663722"/>
    </source>
</evidence>
<reference evidence="1" key="1">
    <citation type="journal article" date="2021" name="Microb. Physiol.">
        <title>Proteogenomic Insights into the Physiology of Marine, Sulfate-Reducing, Filamentous Desulfonema limicola and Desulfonema magnum.</title>
        <authorList>
            <person name="Schnaars V."/>
            <person name="Wohlbrand L."/>
            <person name="Scheve S."/>
            <person name="Hinrichs C."/>
            <person name="Reinhardt R."/>
            <person name="Rabus R."/>
        </authorList>
    </citation>
    <scope>NUCLEOTIDE SEQUENCE</scope>
    <source>
        <strain evidence="1">4be13</strain>
    </source>
</reference>
<dbReference type="EMBL" id="CP061800">
    <property type="protein sequence ID" value="QTA87014.1"/>
    <property type="molecule type" value="Genomic_DNA"/>
</dbReference>
<proteinExistence type="predicted"/>